<dbReference type="Proteomes" id="UP000053480">
    <property type="component" value="Unassembled WGS sequence"/>
</dbReference>
<proteinExistence type="predicted"/>
<sequence length="105" mass="11408">METYQVLGLIGTLFLLVGVFIPLFLAFSFIHHSIVAFGMLSFFFLLVFVTVPFVLGLVGSIIKDRKVAGILLILASVFSLPIFFGVFGISFVLLLIAGILALTKP</sequence>
<gene>
    <name evidence="1" type="ORF">TQ35_0010415</name>
</gene>
<comment type="caution">
    <text evidence="1">The sequence shown here is derived from an EMBL/GenBank/DDBJ whole genome shotgun (WGS) entry which is preliminary data.</text>
</comment>
<evidence type="ECO:0000313" key="2">
    <source>
        <dbReference type="Proteomes" id="UP000053480"/>
    </source>
</evidence>
<name>A0ACC6TS02_9CREN</name>
<dbReference type="EMBL" id="JZWS03000059">
    <property type="protein sequence ID" value="MEW9492593.1"/>
    <property type="molecule type" value="Genomic_DNA"/>
</dbReference>
<reference evidence="1" key="1">
    <citation type="submission" date="2024-07" db="EMBL/GenBank/DDBJ databases">
        <title>Metagenome and Metagenome-Assembled Genomes of Archaea from a hot spring from the geothermal field of Los Azufres, Mexico.</title>
        <authorList>
            <person name="Marin-Paredes R."/>
            <person name="Martinez-Romero E."/>
            <person name="Servin-Garciduenas L.E."/>
        </authorList>
    </citation>
    <scope>NUCLEOTIDE SEQUENCE</scope>
    <source>
        <strain evidence="1">AZ1-454</strain>
    </source>
</reference>
<accession>A0ACC6TS02</accession>
<evidence type="ECO:0000313" key="1">
    <source>
        <dbReference type="EMBL" id="MEW9492593.1"/>
    </source>
</evidence>
<protein>
    <submittedName>
        <fullName evidence="1">Uncharacterized protein</fullName>
    </submittedName>
</protein>
<organism evidence="1 2">
    <name type="scientific">Candidatus Aramenus sulfurataquae</name>
    <dbReference type="NCBI Taxonomy" id="1326980"/>
    <lineage>
        <taxon>Archaea</taxon>
        <taxon>Thermoproteota</taxon>
        <taxon>Thermoprotei</taxon>
        <taxon>Sulfolobales</taxon>
        <taxon>Sulfolobaceae</taxon>
        <taxon>Candidatus Aramenus</taxon>
    </lineage>
</organism>